<organism evidence="1 2">
    <name type="scientific">Caenorhabditis japonica</name>
    <dbReference type="NCBI Taxonomy" id="281687"/>
    <lineage>
        <taxon>Eukaryota</taxon>
        <taxon>Metazoa</taxon>
        <taxon>Ecdysozoa</taxon>
        <taxon>Nematoda</taxon>
        <taxon>Chromadorea</taxon>
        <taxon>Rhabditida</taxon>
        <taxon>Rhabditina</taxon>
        <taxon>Rhabditomorpha</taxon>
        <taxon>Rhabditoidea</taxon>
        <taxon>Rhabditidae</taxon>
        <taxon>Peloderinae</taxon>
        <taxon>Caenorhabditis</taxon>
    </lineage>
</organism>
<dbReference type="EnsemblMetazoa" id="CJA03046a.1">
    <property type="protein sequence ID" value="CJA03046a.1"/>
    <property type="gene ID" value="WBGene00122250"/>
</dbReference>
<keyword evidence="2" id="KW-1185">Reference proteome</keyword>
<accession>A0A8R1DHP5</accession>
<proteinExistence type="predicted"/>
<evidence type="ECO:0000313" key="1">
    <source>
        <dbReference type="EnsemblMetazoa" id="CJA03046a.1"/>
    </source>
</evidence>
<sequence length="129" mass="14554">MSAIADYIIMVYESVKNGTYQISTKEYFTSFEDHIKDTTWSPDDEDSLKMVVYKDAVQLSGKPNLIRFCHGKLVEVDKVPNMKLGRISADNHYDIRVQDWLSTVQAVPTSGGFFVIPDDTSAKGGIRKK</sequence>
<dbReference type="AlphaFoldDB" id="A0A8R1DHP5"/>
<evidence type="ECO:0000313" key="2">
    <source>
        <dbReference type="Proteomes" id="UP000005237"/>
    </source>
</evidence>
<reference evidence="1" key="2">
    <citation type="submission" date="2022-06" db="UniProtKB">
        <authorList>
            <consortium name="EnsemblMetazoa"/>
        </authorList>
    </citation>
    <scope>IDENTIFICATION</scope>
    <source>
        <strain evidence="1">DF5081</strain>
    </source>
</reference>
<reference evidence="2" key="1">
    <citation type="submission" date="2010-08" db="EMBL/GenBank/DDBJ databases">
        <authorList>
            <consortium name="Caenorhabditis japonica Sequencing Consortium"/>
            <person name="Wilson R.K."/>
        </authorList>
    </citation>
    <scope>NUCLEOTIDE SEQUENCE [LARGE SCALE GENOMIC DNA]</scope>
    <source>
        <strain evidence="2">DF5081</strain>
    </source>
</reference>
<name>A0A8R1DHP5_CAEJA</name>
<dbReference type="Proteomes" id="UP000005237">
    <property type="component" value="Unassembled WGS sequence"/>
</dbReference>
<protein>
    <submittedName>
        <fullName evidence="1">Uncharacterized protein</fullName>
    </submittedName>
</protein>